<comment type="caution">
    <text evidence="2">The sequence shown here is derived from an EMBL/GenBank/DDBJ whole genome shotgun (WGS) entry which is preliminary data.</text>
</comment>
<keyword evidence="1" id="KW-0472">Membrane</keyword>
<dbReference type="EMBL" id="JBEZAE010000036">
    <property type="protein sequence ID" value="MEU7075271.1"/>
    <property type="molecule type" value="Genomic_DNA"/>
</dbReference>
<feature type="transmembrane region" description="Helical" evidence="1">
    <location>
        <begin position="117"/>
        <end position="141"/>
    </location>
</feature>
<dbReference type="Proteomes" id="UP001551329">
    <property type="component" value="Unassembled WGS sequence"/>
</dbReference>
<keyword evidence="1" id="KW-1133">Transmembrane helix</keyword>
<feature type="transmembrane region" description="Helical" evidence="1">
    <location>
        <begin position="186"/>
        <end position="205"/>
    </location>
</feature>
<evidence type="ECO:0000313" key="2">
    <source>
        <dbReference type="EMBL" id="MEU7075271.1"/>
    </source>
</evidence>
<protein>
    <recommendedName>
        <fullName evidence="4">Integral membrane protein</fullName>
    </recommendedName>
</protein>
<gene>
    <name evidence="2" type="ORF">AB0A88_34855</name>
</gene>
<dbReference type="RefSeq" id="WP_358475324.1">
    <property type="nucleotide sequence ID" value="NZ_JBEZAE010000036.1"/>
</dbReference>
<sequence>MAGVENVPKEHKDRVLARRWMEPRGDAVLRDLPIALLQALRFWGGIAVALAVKWPLVANESGLLVLWLRDGGFRLLLVPFLLLVTAPLVTVAYFLIVRPPTQGRLGERLRGPLTATGAFLGHLVLVAGGGATAAWLGAAFFGEQPVLVVAAILVCLYGVARGVAFLCFAVPAVSRHMFRTVEIHQALPALITVALAWELALQDVFFPLTRWAGDPVLLPLGGAVATTLVAGIELWRLYTRHGMRFRLLTARPANR</sequence>
<keyword evidence="1" id="KW-0812">Transmembrane</keyword>
<feature type="transmembrane region" description="Helical" evidence="1">
    <location>
        <begin position="28"/>
        <end position="52"/>
    </location>
</feature>
<reference evidence="2 3" key="1">
    <citation type="submission" date="2024-06" db="EMBL/GenBank/DDBJ databases">
        <title>The Natural Products Discovery Center: Release of the First 8490 Sequenced Strains for Exploring Actinobacteria Biosynthetic Diversity.</title>
        <authorList>
            <person name="Kalkreuter E."/>
            <person name="Kautsar S.A."/>
            <person name="Yang D."/>
            <person name="Bader C.D."/>
            <person name="Teijaro C.N."/>
            <person name="Fluegel L."/>
            <person name="Davis C.M."/>
            <person name="Simpson J.R."/>
            <person name="Lauterbach L."/>
            <person name="Steele A.D."/>
            <person name="Gui C."/>
            <person name="Meng S."/>
            <person name="Li G."/>
            <person name="Viehrig K."/>
            <person name="Ye F."/>
            <person name="Su P."/>
            <person name="Kiefer A.F."/>
            <person name="Nichols A."/>
            <person name="Cepeda A.J."/>
            <person name="Yan W."/>
            <person name="Fan B."/>
            <person name="Jiang Y."/>
            <person name="Adhikari A."/>
            <person name="Zheng C.-J."/>
            <person name="Schuster L."/>
            <person name="Cowan T.M."/>
            <person name="Smanski M.J."/>
            <person name="Chevrette M.G."/>
            <person name="De Carvalho L.P.S."/>
            <person name="Shen B."/>
        </authorList>
    </citation>
    <scope>NUCLEOTIDE SEQUENCE [LARGE SCALE GENOMIC DNA]</scope>
    <source>
        <strain evidence="2 3">NPDC045974</strain>
    </source>
</reference>
<evidence type="ECO:0008006" key="4">
    <source>
        <dbReference type="Google" id="ProtNLM"/>
    </source>
</evidence>
<keyword evidence="3" id="KW-1185">Reference proteome</keyword>
<name>A0ABV3CKF5_9ACTN</name>
<organism evidence="2 3">
    <name type="scientific">Streptomyces narbonensis</name>
    <dbReference type="NCBI Taxonomy" id="67333"/>
    <lineage>
        <taxon>Bacteria</taxon>
        <taxon>Bacillati</taxon>
        <taxon>Actinomycetota</taxon>
        <taxon>Actinomycetes</taxon>
        <taxon>Kitasatosporales</taxon>
        <taxon>Streptomycetaceae</taxon>
        <taxon>Streptomyces</taxon>
    </lineage>
</organism>
<accession>A0ABV3CKF5</accession>
<evidence type="ECO:0000256" key="1">
    <source>
        <dbReference type="SAM" id="Phobius"/>
    </source>
</evidence>
<proteinExistence type="predicted"/>
<feature type="transmembrane region" description="Helical" evidence="1">
    <location>
        <begin position="147"/>
        <end position="174"/>
    </location>
</feature>
<feature type="transmembrane region" description="Helical" evidence="1">
    <location>
        <begin position="217"/>
        <end position="238"/>
    </location>
</feature>
<evidence type="ECO:0000313" key="3">
    <source>
        <dbReference type="Proteomes" id="UP001551329"/>
    </source>
</evidence>
<feature type="transmembrane region" description="Helical" evidence="1">
    <location>
        <begin position="72"/>
        <end position="96"/>
    </location>
</feature>